<gene>
    <name evidence="3" type="ORF">DW016_08785</name>
</gene>
<feature type="transmembrane region" description="Helical" evidence="2">
    <location>
        <begin position="25"/>
        <end position="49"/>
    </location>
</feature>
<protein>
    <recommendedName>
        <fullName evidence="5">TMEM198/TM7SF3 family protein</fullName>
    </recommendedName>
</protein>
<evidence type="ECO:0000256" key="1">
    <source>
        <dbReference type="SAM" id="Coils"/>
    </source>
</evidence>
<evidence type="ECO:0008006" key="5">
    <source>
        <dbReference type="Google" id="ProtNLM"/>
    </source>
</evidence>
<feature type="transmembrane region" description="Helical" evidence="2">
    <location>
        <begin position="83"/>
        <end position="99"/>
    </location>
</feature>
<evidence type="ECO:0000256" key="2">
    <source>
        <dbReference type="SAM" id="Phobius"/>
    </source>
</evidence>
<feature type="transmembrane region" description="Helical" evidence="2">
    <location>
        <begin position="153"/>
        <end position="174"/>
    </location>
</feature>
<dbReference type="OrthoDB" id="9997619at2"/>
<dbReference type="Proteomes" id="UP000261080">
    <property type="component" value="Unassembled WGS sequence"/>
</dbReference>
<evidence type="ECO:0000313" key="3">
    <source>
        <dbReference type="EMBL" id="RGE87025.1"/>
    </source>
</evidence>
<dbReference type="AlphaFoldDB" id="A0A3E3K1W4"/>
<sequence length="243" mass="25998">MERIFEAADQTSRLLFEDGLKNMDFSWIFSKGGTAAFVVTGVIALLMILFGAKCKYVLFAIQGFLLGVTAGLTASWFLHLEGWVMIGVSAGAGLVLAAFEAVFRKFGAFVFSLIAVFVSVAALGGGEGYLVLGIAGGVALIFAILAAVFGDPLIIPVMGISGGVLGGIVAYHYLPYESRIVFYAVSAVLAVVGICIQYAMKSSKIARLERKKAKEIREKKSVESEIEMARNVLDSDEQEESDN</sequence>
<comment type="caution">
    <text evidence="3">The sequence shown here is derived from an EMBL/GenBank/DDBJ whole genome shotgun (WGS) entry which is preliminary data.</text>
</comment>
<feature type="transmembrane region" description="Helical" evidence="2">
    <location>
        <begin position="129"/>
        <end position="148"/>
    </location>
</feature>
<dbReference type="RefSeq" id="WP_117493540.1">
    <property type="nucleotide sequence ID" value="NZ_CAUAFM010000084.1"/>
</dbReference>
<evidence type="ECO:0000313" key="4">
    <source>
        <dbReference type="Proteomes" id="UP000261080"/>
    </source>
</evidence>
<dbReference type="EMBL" id="QVLX01000004">
    <property type="protein sequence ID" value="RGE87025.1"/>
    <property type="molecule type" value="Genomic_DNA"/>
</dbReference>
<keyword evidence="2" id="KW-0812">Transmembrane</keyword>
<proteinExistence type="predicted"/>
<feature type="transmembrane region" description="Helical" evidence="2">
    <location>
        <begin position="106"/>
        <end position="123"/>
    </location>
</feature>
<feature type="coiled-coil region" evidence="1">
    <location>
        <begin position="205"/>
        <end position="239"/>
    </location>
</feature>
<feature type="transmembrane region" description="Helical" evidence="2">
    <location>
        <begin position="180"/>
        <end position="200"/>
    </location>
</feature>
<keyword evidence="2" id="KW-0472">Membrane</keyword>
<feature type="transmembrane region" description="Helical" evidence="2">
    <location>
        <begin position="56"/>
        <end position="77"/>
    </location>
</feature>
<reference evidence="3 4" key="1">
    <citation type="submission" date="2018-08" db="EMBL/GenBank/DDBJ databases">
        <title>A genome reference for cultivated species of the human gut microbiota.</title>
        <authorList>
            <person name="Zou Y."/>
            <person name="Xue W."/>
            <person name="Luo G."/>
        </authorList>
    </citation>
    <scope>NUCLEOTIDE SEQUENCE [LARGE SCALE GENOMIC DNA]</scope>
    <source>
        <strain evidence="3 4">AF37-2AT</strain>
    </source>
</reference>
<accession>A0A3E3K1W4</accession>
<name>A0A3E3K1W4_9FIRM</name>
<keyword evidence="2" id="KW-1133">Transmembrane helix</keyword>
<keyword evidence="4" id="KW-1185">Reference proteome</keyword>
<keyword evidence="1" id="KW-0175">Coiled coil</keyword>
<organism evidence="3 4">
    <name type="scientific">Sellimonas intestinalis</name>
    <dbReference type="NCBI Taxonomy" id="1653434"/>
    <lineage>
        <taxon>Bacteria</taxon>
        <taxon>Bacillati</taxon>
        <taxon>Bacillota</taxon>
        <taxon>Clostridia</taxon>
        <taxon>Lachnospirales</taxon>
        <taxon>Lachnospiraceae</taxon>
        <taxon>Sellimonas</taxon>
    </lineage>
</organism>